<feature type="compositionally biased region" description="Basic and acidic residues" evidence="1">
    <location>
        <begin position="8"/>
        <end position="21"/>
    </location>
</feature>
<feature type="region of interest" description="Disordered" evidence="1">
    <location>
        <begin position="77"/>
        <end position="97"/>
    </location>
</feature>
<comment type="caution">
    <text evidence="2">The sequence shown here is derived from an EMBL/GenBank/DDBJ whole genome shotgun (WGS) entry which is preliminary data.</text>
</comment>
<proteinExistence type="predicted"/>
<reference evidence="2" key="1">
    <citation type="submission" date="2021-01" db="EMBL/GenBank/DDBJ databases">
        <title>Adiantum capillus-veneris genome.</title>
        <authorList>
            <person name="Fang Y."/>
            <person name="Liao Q."/>
        </authorList>
    </citation>
    <scope>NUCLEOTIDE SEQUENCE</scope>
    <source>
        <strain evidence="2">H3</strain>
        <tissue evidence="2">Leaf</tissue>
    </source>
</reference>
<gene>
    <name evidence="2" type="ORF">GOP47_0024379</name>
</gene>
<evidence type="ECO:0000313" key="2">
    <source>
        <dbReference type="EMBL" id="KAI5059959.1"/>
    </source>
</evidence>
<keyword evidence="3" id="KW-1185">Reference proteome</keyword>
<evidence type="ECO:0000256" key="1">
    <source>
        <dbReference type="SAM" id="MobiDB-lite"/>
    </source>
</evidence>
<sequence>MGKGGAQLRDRAKDERAREMEGSGYGGFTRLALMMVVVVMQTAQLYGSNWTALAAEASCPSAQELYNQSLPASAVLSPTTSKASSTSRASPTSNPSASFRVPAEFKVRCNSFEGPHARPYQYAHLGQYNMAFIYLTQRYAIKLPTCMAL</sequence>
<dbReference type="EMBL" id="JABFUD020000024">
    <property type="protein sequence ID" value="KAI5059959.1"/>
    <property type="molecule type" value="Genomic_DNA"/>
</dbReference>
<protein>
    <submittedName>
        <fullName evidence="2">Uncharacterized protein</fullName>
    </submittedName>
</protein>
<name>A0A9D4U1T0_ADICA</name>
<organism evidence="2 3">
    <name type="scientific">Adiantum capillus-veneris</name>
    <name type="common">Maidenhair fern</name>
    <dbReference type="NCBI Taxonomy" id="13818"/>
    <lineage>
        <taxon>Eukaryota</taxon>
        <taxon>Viridiplantae</taxon>
        <taxon>Streptophyta</taxon>
        <taxon>Embryophyta</taxon>
        <taxon>Tracheophyta</taxon>
        <taxon>Polypodiopsida</taxon>
        <taxon>Polypodiidae</taxon>
        <taxon>Polypodiales</taxon>
        <taxon>Pteridineae</taxon>
        <taxon>Pteridaceae</taxon>
        <taxon>Vittarioideae</taxon>
        <taxon>Adiantum</taxon>
    </lineage>
</organism>
<accession>A0A9D4U1T0</accession>
<feature type="region of interest" description="Disordered" evidence="1">
    <location>
        <begin position="1"/>
        <end position="21"/>
    </location>
</feature>
<dbReference type="Proteomes" id="UP000886520">
    <property type="component" value="Chromosome 24"/>
</dbReference>
<evidence type="ECO:0000313" key="3">
    <source>
        <dbReference type="Proteomes" id="UP000886520"/>
    </source>
</evidence>
<dbReference type="AlphaFoldDB" id="A0A9D4U1T0"/>